<evidence type="ECO:0000256" key="1">
    <source>
        <dbReference type="ARBA" id="ARBA00004141"/>
    </source>
</evidence>
<dbReference type="KEGG" id="alam:RT761_01682"/>
<proteinExistence type="inferred from homology"/>
<keyword evidence="4 6" id="KW-1133">Transmembrane helix</keyword>
<dbReference type="PANTHER" id="PTHR10057">
    <property type="entry name" value="PERIPHERAL-TYPE BENZODIAZEPINE RECEPTOR"/>
    <property type="match status" value="1"/>
</dbReference>
<evidence type="ECO:0000313" key="7">
    <source>
        <dbReference type="EMBL" id="QPM68462.1"/>
    </source>
</evidence>
<organism evidence="7 8">
    <name type="scientific">Atribacter laminatus</name>
    <dbReference type="NCBI Taxonomy" id="2847778"/>
    <lineage>
        <taxon>Bacteria</taxon>
        <taxon>Pseudomonadati</taxon>
        <taxon>Atribacterota</taxon>
        <taxon>Atribacteria</taxon>
        <taxon>Atribacterales</taxon>
        <taxon>Atribacteraceae</taxon>
        <taxon>Atribacter</taxon>
    </lineage>
</organism>
<sequence>MRLYRIEQIQSIKNFENQRKTTEFQVWKLLISIAICLGVVYVAGRYAAESISTWYETLRKPSFITIPIELVGLILIVLFAIMGIALYLIWRKSKIDSSVTSAQIIFFVQLSLSFLWIYVFFGLKYPLGGIFIIILLWIFVLLTSIKFFLVDRLAGYLMIPYLIWVSFASVLNAFIIRLN</sequence>
<evidence type="ECO:0000256" key="5">
    <source>
        <dbReference type="ARBA" id="ARBA00023136"/>
    </source>
</evidence>
<evidence type="ECO:0000313" key="8">
    <source>
        <dbReference type="Proteomes" id="UP000594463"/>
    </source>
</evidence>
<feature type="transmembrane region" description="Helical" evidence="6">
    <location>
        <begin position="102"/>
        <end position="121"/>
    </location>
</feature>
<dbReference type="EMBL" id="CP065383">
    <property type="protein sequence ID" value="QPM68462.1"/>
    <property type="molecule type" value="Genomic_DNA"/>
</dbReference>
<evidence type="ECO:0000256" key="4">
    <source>
        <dbReference type="ARBA" id="ARBA00022989"/>
    </source>
</evidence>
<dbReference type="AlphaFoldDB" id="A0A7T1F353"/>
<feature type="transmembrane region" description="Helical" evidence="6">
    <location>
        <begin position="64"/>
        <end position="90"/>
    </location>
</feature>
<reference evidence="7 8" key="1">
    <citation type="journal article" date="2021" name="Nat. Commun.">
        <title>Isolation of a member of the candidate phylum Atribacteria reveals a unique cell membrane structure.</title>
        <authorList>
            <person name="Taiki K."/>
            <person name="Nobu M.K."/>
            <person name="Kusada H."/>
            <person name="Meng X.-Y."/>
            <person name="Hosoki N."/>
            <person name="Uematsu K."/>
            <person name="Yoshioka H."/>
            <person name="Kamagata Y."/>
            <person name="Tamaki H."/>
        </authorList>
    </citation>
    <scope>NUCLEOTIDE SEQUENCE [LARGE SCALE GENOMIC DNA]</scope>
    <source>
        <strain evidence="7 8">RT761</strain>
    </source>
</reference>
<dbReference type="Gene3D" id="1.20.1260.100">
    <property type="entry name" value="TspO/MBR protein"/>
    <property type="match status" value="1"/>
</dbReference>
<feature type="transmembrane region" description="Helical" evidence="6">
    <location>
        <begin position="156"/>
        <end position="176"/>
    </location>
</feature>
<keyword evidence="5 6" id="KW-0472">Membrane</keyword>
<name>A0A7T1F353_ATRLM</name>
<dbReference type="Proteomes" id="UP000594463">
    <property type="component" value="Chromosome"/>
</dbReference>
<keyword evidence="8" id="KW-1185">Reference proteome</keyword>
<dbReference type="PIRSF" id="PIRSF005859">
    <property type="entry name" value="PBR"/>
    <property type="match status" value="1"/>
</dbReference>
<dbReference type="InterPro" id="IPR004307">
    <property type="entry name" value="TspO_MBR"/>
</dbReference>
<dbReference type="RefSeq" id="WP_218110967.1">
    <property type="nucleotide sequence ID" value="NZ_CP065383.1"/>
</dbReference>
<dbReference type="CDD" id="cd15904">
    <property type="entry name" value="TSPO_MBR"/>
    <property type="match status" value="1"/>
</dbReference>
<dbReference type="FunFam" id="1.20.1260.100:FF:000001">
    <property type="entry name" value="translocator protein 2"/>
    <property type="match status" value="1"/>
</dbReference>
<comment type="similarity">
    <text evidence="2">Belongs to the TspO/BZRP family.</text>
</comment>
<accession>A0A7T1F353</accession>
<dbReference type="GO" id="GO:0016020">
    <property type="term" value="C:membrane"/>
    <property type="evidence" value="ECO:0007669"/>
    <property type="project" value="UniProtKB-SubCell"/>
</dbReference>
<evidence type="ECO:0000256" key="6">
    <source>
        <dbReference type="SAM" id="Phobius"/>
    </source>
</evidence>
<evidence type="ECO:0000256" key="2">
    <source>
        <dbReference type="ARBA" id="ARBA00007524"/>
    </source>
</evidence>
<evidence type="ECO:0000256" key="3">
    <source>
        <dbReference type="ARBA" id="ARBA00022692"/>
    </source>
</evidence>
<comment type="subcellular location">
    <subcellularLocation>
        <location evidence="1">Membrane</location>
        <topology evidence="1">Multi-pass membrane protein</topology>
    </subcellularLocation>
</comment>
<feature type="transmembrane region" description="Helical" evidence="6">
    <location>
        <begin position="26"/>
        <end position="44"/>
    </location>
</feature>
<keyword evidence="3 6" id="KW-0812">Transmembrane</keyword>
<dbReference type="GO" id="GO:0033013">
    <property type="term" value="P:tetrapyrrole metabolic process"/>
    <property type="evidence" value="ECO:0007669"/>
    <property type="project" value="UniProtKB-ARBA"/>
</dbReference>
<dbReference type="PANTHER" id="PTHR10057:SF0">
    <property type="entry name" value="TRANSLOCATOR PROTEIN"/>
    <property type="match status" value="1"/>
</dbReference>
<feature type="transmembrane region" description="Helical" evidence="6">
    <location>
        <begin position="127"/>
        <end position="149"/>
    </location>
</feature>
<gene>
    <name evidence="7" type="primary">crtK-2</name>
    <name evidence="7" type="ORF">RT761_01682</name>
</gene>
<protein>
    <submittedName>
        <fullName evidence="7">Tryptophan-rich protein TspO</fullName>
    </submittedName>
</protein>
<dbReference type="Pfam" id="PF03073">
    <property type="entry name" value="TspO_MBR"/>
    <property type="match status" value="1"/>
</dbReference>
<dbReference type="InterPro" id="IPR038330">
    <property type="entry name" value="TspO/MBR-related_sf"/>
</dbReference>